<evidence type="ECO:0000313" key="1">
    <source>
        <dbReference type="EMBL" id="KKN51238.1"/>
    </source>
</evidence>
<sequence length="216" mass="23769">MISTIPMNYKCLIFDPQVPDEDGKSDGRVTINGLPPGIMSPSYPHLVGGDGKPQPIDVKTIVDAFHPETCVYTGAPAEGINILDGNPQNFLITNLEPISKAWMDSLPFLPKAAITRVFPGATGDLEVEVYGAPLFRAEETLNNLQIPEVPGELGLAHYEAELLWVWNQLTKVTLLKGLRSLTKRNKQTGVSVALTNKDVLEFTFKLLHQDFTTQEN</sequence>
<dbReference type="AlphaFoldDB" id="A0A0F9UC73"/>
<dbReference type="EMBL" id="LAZR01001072">
    <property type="protein sequence ID" value="KKN51238.1"/>
    <property type="molecule type" value="Genomic_DNA"/>
</dbReference>
<gene>
    <name evidence="1" type="ORF">LCGC14_0624680</name>
</gene>
<organism evidence="1">
    <name type="scientific">marine sediment metagenome</name>
    <dbReference type="NCBI Taxonomy" id="412755"/>
    <lineage>
        <taxon>unclassified sequences</taxon>
        <taxon>metagenomes</taxon>
        <taxon>ecological metagenomes</taxon>
    </lineage>
</organism>
<accession>A0A0F9UC73</accession>
<comment type="caution">
    <text evidence="1">The sequence shown here is derived from an EMBL/GenBank/DDBJ whole genome shotgun (WGS) entry which is preliminary data.</text>
</comment>
<name>A0A0F9UC73_9ZZZZ</name>
<reference evidence="1" key="1">
    <citation type="journal article" date="2015" name="Nature">
        <title>Complex archaea that bridge the gap between prokaryotes and eukaryotes.</title>
        <authorList>
            <person name="Spang A."/>
            <person name="Saw J.H."/>
            <person name="Jorgensen S.L."/>
            <person name="Zaremba-Niedzwiedzka K."/>
            <person name="Martijn J."/>
            <person name="Lind A.E."/>
            <person name="van Eijk R."/>
            <person name="Schleper C."/>
            <person name="Guy L."/>
            <person name="Ettema T.J."/>
        </authorList>
    </citation>
    <scope>NUCLEOTIDE SEQUENCE</scope>
</reference>
<protein>
    <submittedName>
        <fullName evidence="1">Uncharacterized protein</fullName>
    </submittedName>
</protein>
<proteinExistence type="predicted"/>